<comment type="caution">
    <text evidence="2">The sequence shown here is derived from an EMBL/GenBank/DDBJ whole genome shotgun (WGS) entry which is preliminary data.</text>
</comment>
<reference evidence="2 3" key="1">
    <citation type="journal article" date="2019" name="Sci. Rep.">
        <title>Orb-weaving spider Araneus ventricosus genome elucidates the spidroin gene catalogue.</title>
        <authorList>
            <person name="Kono N."/>
            <person name="Nakamura H."/>
            <person name="Ohtoshi R."/>
            <person name="Moran D.A.P."/>
            <person name="Shinohara A."/>
            <person name="Yoshida Y."/>
            <person name="Fujiwara M."/>
            <person name="Mori M."/>
            <person name="Tomita M."/>
            <person name="Arakawa K."/>
        </authorList>
    </citation>
    <scope>NUCLEOTIDE SEQUENCE [LARGE SCALE GENOMIC DNA]</scope>
</reference>
<keyword evidence="3" id="KW-1185">Reference proteome</keyword>
<proteinExistence type="predicted"/>
<organism evidence="2 3">
    <name type="scientific">Araneus ventricosus</name>
    <name type="common">Orbweaver spider</name>
    <name type="synonym">Epeira ventricosa</name>
    <dbReference type="NCBI Taxonomy" id="182803"/>
    <lineage>
        <taxon>Eukaryota</taxon>
        <taxon>Metazoa</taxon>
        <taxon>Ecdysozoa</taxon>
        <taxon>Arthropoda</taxon>
        <taxon>Chelicerata</taxon>
        <taxon>Arachnida</taxon>
        <taxon>Araneae</taxon>
        <taxon>Araneomorphae</taxon>
        <taxon>Entelegynae</taxon>
        <taxon>Araneoidea</taxon>
        <taxon>Araneidae</taxon>
        <taxon>Araneus</taxon>
    </lineage>
</organism>
<name>A0A4Y2LJG0_ARAVE</name>
<dbReference type="EMBL" id="BGPR01005818">
    <property type="protein sequence ID" value="GBN13706.1"/>
    <property type="molecule type" value="Genomic_DNA"/>
</dbReference>
<accession>A0A4Y2LJG0</accession>
<dbReference type="AlphaFoldDB" id="A0A4Y2LJG0"/>
<protein>
    <submittedName>
        <fullName evidence="2">Uncharacterized protein</fullName>
    </submittedName>
</protein>
<evidence type="ECO:0000313" key="3">
    <source>
        <dbReference type="Proteomes" id="UP000499080"/>
    </source>
</evidence>
<evidence type="ECO:0000256" key="1">
    <source>
        <dbReference type="SAM" id="MobiDB-lite"/>
    </source>
</evidence>
<dbReference type="Proteomes" id="UP000499080">
    <property type="component" value="Unassembled WGS sequence"/>
</dbReference>
<gene>
    <name evidence="2" type="ORF">AVEN_85598_1</name>
</gene>
<sequence length="114" mass="13398">MIKKAIVVTFRSVDAAASVGLVSSDFTFEDFQHFISRDRWDVVEMFFRVARLSIEERERVKEAFMVYLRSIEGDEMKLTRKWKTFLHLLEETNDPSNRCSEDETPTEAEKTPKT</sequence>
<evidence type="ECO:0000313" key="2">
    <source>
        <dbReference type="EMBL" id="GBN13706.1"/>
    </source>
</evidence>
<feature type="region of interest" description="Disordered" evidence="1">
    <location>
        <begin position="93"/>
        <end position="114"/>
    </location>
</feature>